<dbReference type="PROSITE" id="PS51084">
    <property type="entry name" value="HIT_2"/>
    <property type="match status" value="1"/>
</dbReference>
<dbReference type="AlphaFoldDB" id="A0AAN7TS02"/>
<feature type="active site" description="Tele-AMP-histidine intermediate" evidence="1">
    <location>
        <position position="180"/>
    </location>
</feature>
<protein>
    <recommendedName>
        <fullName evidence="3">HIT domain-containing protein</fullName>
    </recommendedName>
</protein>
<comment type="caution">
    <text evidence="4">The sequence shown here is derived from an EMBL/GenBank/DDBJ whole genome shotgun (WGS) entry which is preliminary data.</text>
</comment>
<evidence type="ECO:0000313" key="4">
    <source>
        <dbReference type="EMBL" id="KAK5579242.1"/>
    </source>
</evidence>
<evidence type="ECO:0000259" key="3">
    <source>
        <dbReference type="PROSITE" id="PS51084"/>
    </source>
</evidence>
<feature type="domain" description="HIT" evidence="3">
    <location>
        <begin position="83"/>
        <end position="194"/>
    </location>
</feature>
<evidence type="ECO:0000256" key="1">
    <source>
        <dbReference type="PIRSR" id="PIRSR601310-1"/>
    </source>
</evidence>
<dbReference type="Pfam" id="PF01230">
    <property type="entry name" value="HIT"/>
    <property type="match status" value="1"/>
</dbReference>
<comment type="caution">
    <text evidence="2">Lacks conserved residue(s) required for the propagation of feature annotation.</text>
</comment>
<evidence type="ECO:0000256" key="2">
    <source>
        <dbReference type="PROSITE-ProRule" id="PRU00464"/>
    </source>
</evidence>
<name>A0AAN7TS02_9MYCE</name>
<dbReference type="PRINTS" id="PR00332">
    <property type="entry name" value="HISTRIAD"/>
</dbReference>
<dbReference type="InterPro" id="IPR001310">
    <property type="entry name" value="Histidine_triad_HIT"/>
</dbReference>
<dbReference type="Gene3D" id="3.30.428.10">
    <property type="entry name" value="HIT-like"/>
    <property type="match status" value="1"/>
</dbReference>
<evidence type="ECO:0000313" key="5">
    <source>
        <dbReference type="Proteomes" id="UP001344447"/>
    </source>
</evidence>
<accession>A0AAN7TS02</accession>
<organism evidence="4 5">
    <name type="scientific">Dictyostelium firmibasis</name>
    <dbReference type="NCBI Taxonomy" id="79012"/>
    <lineage>
        <taxon>Eukaryota</taxon>
        <taxon>Amoebozoa</taxon>
        <taxon>Evosea</taxon>
        <taxon>Eumycetozoa</taxon>
        <taxon>Dictyostelia</taxon>
        <taxon>Dictyosteliales</taxon>
        <taxon>Dictyosteliaceae</taxon>
        <taxon>Dictyostelium</taxon>
    </lineage>
</organism>
<dbReference type="SUPFAM" id="SSF54197">
    <property type="entry name" value="HIT-like"/>
    <property type="match status" value="1"/>
</dbReference>
<dbReference type="Proteomes" id="UP001344447">
    <property type="component" value="Unassembled WGS sequence"/>
</dbReference>
<proteinExistence type="predicted"/>
<dbReference type="EMBL" id="JAVFKY010000003">
    <property type="protein sequence ID" value="KAK5579242.1"/>
    <property type="molecule type" value="Genomic_DNA"/>
</dbReference>
<dbReference type="CDD" id="cd01276">
    <property type="entry name" value="PKCI_related"/>
    <property type="match status" value="1"/>
</dbReference>
<dbReference type="InterPro" id="IPR011146">
    <property type="entry name" value="HIT-like"/>
</dbReference>
<keyword evidence="5" id="KW-1185">Reference proteome</keyword>
<sequence length="194" mass="21514">MISCYTRIGSRLFSTKSKIIFGTPFVNSKSTLVPIINNNNNFVFNSNNCSKRYFTINNKKMSESGAKPGATEENNRVNPKDTLFAKFVSGEIPVPKVYEDEYCIAINDINPQAPVHILVIPKLPVGGVSDVANVDAERYKEAMGHIMSKIHHIASLKGADSYRLVINDGALGQQSVRWLHIHILGGRQMNWPPG</sequence>
<gene>
    <name evidence="4" type="ORF">RB653_008922</name>
</gene>
<dbReference type="InterPro" id="IPR019808">
    <property type="entry name" value="Histidine_triad_CS"/>
</dbReference>
<dbReference type="InterPro" id="IPR036265">
    <property type="entry name" value="HIT-like_sf"/>
</dbReference>
<dbReference type="GO" id="GO:0003824">
    <property type="term" value="F:catalytic activity"/>
    <property type="evidence" value="ECO:0007669"/>
    <property type="project" value="InterPro"/>
</dbReference>
<reference evidence="4 5" key="1">
    <citation type="submission" date="2023-11" db="EMBL/GenBank/DDBJ databases">
        <title>Dfirmibasis_genome.</title>
        <authorList>
            <person name="Edelbroek B."/>
            <person name="Kjellin J."/>
            <person name="Jerlstrom-Hultqvist J."/>
            <person name="Soderbom F."/>
        </authorList>
    </citation>
    <scope>NUCLEOTIDE SEQUENCE [LARGE SCALE GENOMIC DNA]</scope>
    <source>
        <strain evidence="4 5">TNS-C-14</strain>
    </source>
</reference>
<dbReference type="PANTHER" id="PTHR23089">
    <property type="entry name" value="HISTIDINE TRIAD HIT PROTEIN"/>
    <property type="match status" value="1"/>
</dbReference>
<dbReference type="PROSITE" id="PS00892">
    <property type="entry name" value="HIT_1"/>
    <property type="match status" value="1"/>
</dbReference>